<evidence type="ECO:0000313" key="2">
    <source>
        <dbReference type="EMBL" id="PQL10542.1"/>
    </source>
</evidence>
<organism evidence="2 3">
    <name type="scientific">Veillonella rogosae JCM 15642</name>
    <dbReference type="NCBI Taxonomy" id="1298595"/>
    <lineage>
        <taxon>Bacteria</taxon>
        <taxon>Bacillati</taxon>
        <taxon>Bacillota</taxon>
        <taxon>Negativicutes</taxon>
        <taxon>Veillonellales</taxon>
        <taxon>Veillonellaceae</taxon>
        <taxon>Veillonella</taxon>
    </lineage>
</organism>
<feature type="transmembrane region" description="Helical" evidence="1">
    <location>
        <begin position="106"/>
        <end position="125"/>
    </location>
</feature>
<keyword evidence="1" id="KW-1133">Transmembrane helix</keyword>
<evidence type="ECO:0000313" key="3">
    <source>
        <dbReference type="Proteomes" id="UP000238774"/>
    </source>
</evidence>
<evidence type="ECO:0008006" key="4">
    <source>
        <dbReference type="Google" id="ProtNLM"/>
    </source>
</evidence>
<keyword evidence="1" id="KW-0472">Membrane</keyword>
<dbReference type="Proteomes" id="UP000238774">
    <property type="component" value="Unassembled WGS sequence"/>
</dbReference>
<sequence>MLQTFINLFIRPESVGIGQVIETITLKGALGLYTVSWVLLRLVLGDIGVDVLHIAPIINDVEILSYFSTIVIFCIDYITILLRLIIAILLLWILYRLWCTVSLKKLIIISVYFMGLCFLFASIKLNLQSYFLSLDYLDDSNWSFLMWNVVGLLGNIVIFYTCILQFLTLYRLTNINKLIFLVTTVIVFTLYSTLEITIKY</sequence>
<keyword evidence="3" id="KW-1185">Reference proteome</keyword>
<name>A0ABX5BVC1_9FIRM</name>
<feature type="transmembrane region" description="Helical" evidence="1">
    <location>
        <begin position="70"/>
        <end position="94"/>
    </location>
</feature>
<evidence type="ECO:0000256" key="1">
    <source>
        <dbReference type="SAM" id="Phobius"/>
    </source>
</evidence>
<keyword evidence="1" id="KW-0812">Transmembrane</keyword>
<dbReference type="EMBL" id="PPCX01000014">
    <property type="protein sequence ID" value="PQL10542.1"/>
    <property type="molecule type" value="Genomic_DNA"/>
</dbReference>
<protein>
    <recommendedName>
        <fullName evidence="4">Yip1 domain-containing protein</fullName>
    </recommendedName>
</protein>
<comment type="caution">
    <text evidence="2">The sequence shown here is derived from an EMBL/GenBank/DDBJ whole genome shotgun (WGS) entry which is preliminary data.</text>
</comment>
<accession>A0ABX5BVC1</accession>
<feature type="transmembrane region" description="Helical" evidence="1">
    <location>
        <begin position="178"/>
        <end position="198"/>
    </location>
</feature>
<reference evidence="2 3" key="1">
    <citation type="submission" date="2018-01" db="EMBL/GenBank/DDBJ databases">
        <title>Draft genome sequences of clinical isolates and type strains of oral Veillonella including Veillonella infantum sp., nov.</title>
        <authorList>
            <person name="Mashima I."/>
            <person name="Liao Y.-C."/>
            <person name="Sabharwal A."/>
            <person name="Haase E.M."/>
            <person name="Nakazawa F."/>
            <person name="Scannapieco F.A."/>
        </authorList>
    </citation>
    <scope>NUCLEOTIDE SEQUENCE [LARGE SCALE GENOMIC DNA]</scope>
    <source>
        <strain evidence="2 3">JCM 15642</strain>
    </source>
</reference>
<proteinExistence type="predicted"/>
<feature type="transmembrane region" description="Helical" evidence="1">
    <location>
        <begin position="145"/>
        <end position="166"/>
    </location>
</feature>
<gene>
    <name evidence="2" type="ORF">VRHSUH09_09680</name>
</gene>